<dbReference type="PANTHER" id="PTHR42953">
    <property type="entry name" value="HIGH-AFFINITY ZINC UPTAKE SYSTEM PROTEIN ZNUA-RELATED"/>
    <property type="match status" value="1"/>
</dbReference>
<feature type="signal peptide" evidence="4">
    <location>
        <begin position="1"/>
        <end position="24"/>
    </location>
</feature>
<feature type="chain" id="PRO_5011470306" evidence="4">
    <location>
        <begin position="25"/>
        <end position="284"/>
    </location>
</feature>
<evidence type="ECO:0000313" key="6">
    <source>
        <dbReference type="Proteomes" id="UP000199006"/>
    </source>
</evidence>
<dbReference type="Pfam" id="PF01297">
    <property type="entry name" value="ZnuA"/>
    <property type="match status" value="1"/>
</dbReference>
<dbReference type="AlphaFoldDB" id="A0A1I4LV07"/>
<dbReference type="GO" id="GO:0046872">
    <property type="term" value="F:metal ion binding"/>
    <property type="evidence" value="ECO:0007669"/>
    <property type="project" value="InterPro"/>
</dbReference>
<keyword evidence="2" id="KW-0813">Transport</keyword>
<evidence type="ECO:0000256" key="3">
    <source>
        <dbReference type="ARBA" id="ARBA00022729"/>
    </source>
</evidence>
<dbReference type="Gene3D" id="3.40.50.1980">
    <property type="entry name" value="Nitrogenase molybdenum iron protein domain"/>
    <property type="match status" value="2"/>
</dbReference>
<dbReference type="SUPFAM" id="SSF53807">
    <property type="entry name" value="Helical backbone' metal receptor"/>
    <property type="match status" value="1"/>
</dbReference>
<organism evidence="5 6">
    <name type="scientific">Halanaerobium salsuginis</name>
    <dbReference type="NCBI Taxonomy" id="29563"/>
    <lineage>
        <taxon>Bacteria</taxon>
        <taxon>Bacillati</taxon>
        <taxon>Bacillota</taxon>
        <taxon>Clostridia</taxon>
        <taxon>Halanaerobiales</taxon>
        <taxon>Halanaerobiaceae</taxon>
        <taxon>Halanaerobium</taxon>
    </lineage>
</organism>
<dbReference type="EMBL" id="FOTI01000044">
    <property type="protein sequence ID" value="SFL94759.1"/>
    <property type="molecule type" value="Genomic_DNA"/>
</dbReference>
<keyword evidence="6" id="KW-1185">Reference proteome</keyword>
<comment type="similarity">
    <text evidence="1">Belongs to the bacterial solute-binding protein 9 family.</text>
</comment>
<dbReference type="OrthoDB" id="9810636at2"/>
<dbReference type="InterPro" id="IPR006127">
    <property type="entry name" value="ZnuA-like"/>
</dbReference>
<reference evidence="5 6" key="1">
    <citation type="submission" date="2016-10" db="EMBL/GenBank/DDBJ databases">
        <authorList>
            <person name="de Groot N.N."/>
        </authorList>
    </citation>
    <scope>NUCLEOTIDE SEQUENCE [LARGE SCALE GENOMIC DNA]</scope>
    <source>
        <strain evidence="5 6">ATCC 51327</strain>
    </source>
</reference>
<evidence type="ECO:0000313" key="5">
    <source>
        <dbReference type="EMBL" id="SFL94759.1"/>
    </source>
</evidence>
<accession>A0A1I4LV07</accession>
<dbReference type="STRING" id="29563.SAMN02983006_02417"/>
<evidence type="ECO:0000256" key="4">
    <source>
        <dbReference type="SAM" id="SignalP"/>
    </source>
</evidence>
<proteinExistence type="inferred from homology"/>
<name>A0A1I4LV07_9FIRM</name>
<protein>
    <submittedName>
        <fullName evidence="5">Zinc transport system substrate-binding protein</fullName>
    </submittedName>
</protein>
<sequence length="284" mass="31788">MKKSLVLITLFLIFTFFFSTQSFASPIQVAVSIVPQASFVKAVGGDLVKVVTMIPPGNSPANYALSPGELTKFSDSQIYFSMGVPADLTNILPRAKEFNPNIKVIKLFEEVNAIYPDREFAPGKRDPHIWLSPKRVIAMIDIIANNLAKLDPTNKDQYQQNALEYQKKLTEADQKIKASLNNLKSKTFIVYHPAFGYFADEYGLEMLAIEQGGKEATPQRMQQIIKIAQQKNIKVIFYQAEIDSKQSQSVAEELDGKTVQIDPLAEDYIANLKKMAATFKSLLN</sequence>
<evidence type="ECO:0000256" key="2">
    <source>
        <dbReference type="ARBA" id="ARBA00022448"/>
    </source>
</evidence>
<dbReference type="InterPro" id="IPR050492">
    <property type="entry name" value="Bact_metal-bind_prot9"/>
</dbReference>
<dbReference type="PANTHER" id="PTHR42953:SF3">
    <property type="entry name" value="HIGH-AFFINITY ZINC UPTAKE SYSTEM PROTEIN ZNUA"/>
    <property type="match status" value="1"/>
</dbReference>
<dbReference type="GO" id="GO:0030001">
    <property type="term" value="P:metal ion transport"/>
    <property type="evidence" value="ECO:0007669"/>
    <property type="project" value="InterPro"/>
</dbReference>
<evidence type="ECO:0000256" key="1">
    <source>
        <dbReference type="ARBA" id="ARBA00011028"/>
    </source>
</evidence>
<dbReference type="RefSeq" id="WP_089862439.1">
    <property type="nucleotide sequence ID" value="NZ_FOTI01000044.1"/>
</dbReference>
<keyword evidence="3 4" id="KW-0732">Signal</keyword>
<gene>
    <name evidence="5" type="ORF">SAMN02983006_02417</name>
</gene>
<dbReference type="Proteomes" id="UP000199006">
    <property type="component" value="Unassembled WGS sequence"/>
</dbReference>